<protein>
    <recommendedName>
        <fullName evidence="3">Transducer of regulated CREB activity C-terminal domain-containing protein</fullName>
    </recommendedName>
</protein>
<dbReference type="Pfam" id="PF12886">
    <property type="entry name" value="TORC_C"/>
    <property type="match status" value="1"/>
</dbReference>
<dbReference type="AlphaFoldDB" id="A0A3B5MJI6"/>
<keyword evidence="2" id="KW-0732">Signal</keyword>
<evidence type="ECO:0000256" key="1">
    <source>
        <dbReference type="SAM" id="MobiDB-lite"/>
    </source>
</evidence>
<dbReference type="GO" id="GO:0045944">
    <property type="term" value="P:positive regulation of transcription by RNA polymerase II"/>
    <property type="evidence" value="ECO:0007669"/>
    <property type="project" value="TreeGrafter"/>
</dbReference>
<dbReference type="GO" id="GO:0005634">
    <property type="term" value="C:nucleus"/>
    <property type="evidence" value="ECO:0007669"/>
    <property type="project" value="InterPro"/>
</dbReference>
<dbReference type="InterPro" id="IPR024786">
    <property type="entry name" value="TORC"/>
</dbReference>
<keyword evidence="5" id="KW-1185">Reference proteome</keyword>
<feature type="compositionally biased region" description="Polar residues" evidence="1">
    <location>
        <begin position="153"/>
        <end position="166"/>
    </location>
</feature>
<dbReference type="PANTHER" id="PTHR13589">
    <property type="entry name" value="CREB-REGULATED TRANSCRIPTION COACTIVATOR"/>
    <property type="match status" value="1"/>
</dbReference>
<evidence type="ECO:0000313" key="5">
    <source>
        <dbReference type="Proteomes" id="UP000261380"/>
    </source>
</evidence>
<organism evidence="4 5">
    <name type="scientific">Xiphophorus couchianus</name>
    <name type="common">Monterrey platyfish</name>
    <dbReference type="NCBI Taxonomy" id="32473"/>
    <lineage>
        <taxon>Eukaryota</taxon>
        <taxon>Metazoa</taxon>
        <taxon>Chordata</taxon>
        <taxon>Craniata</taxon>
        <taxon>Vertebrata</taxon>
        <taxon>Euteleostomi</taxon>
        <taxon>Actinopterygii</taxon>
        <taxon>Neopterygii</taxon>
        <taxon>Teleostei</taxon>
        <taxon>Neoteleostei</taxon>
        <taxon>Acanthomorphata</taxon>
        <taxon>Ovalentaria</taxon>
        <taxon>Atherinomorphae</taxon>
        <taxon>Cyprinodontiformes</taxon>
        <taxon>Poeciliidae</taxon>
        <taxon>Poeciliinae</taxon>
        <taxon>Xiphophorus</taxon>
    </lineage>
</organism>
<feature type="compositionally biased region" description="Polar residues" evidence="1">
    <location>
        <begin position="114"/>
        <end position="127"/>
    </location>
</feature>
<name>A0A3B5MJI6_9TELE</name>
<feature type="compositionally biased region" description="Gly residues" evidence="1">
    <location>
        <begin position="97"/>
        <end position="106"/>
    </location>
</feature>
<dbReference type="Ensembl" id="ENSXCOT00000024216.1">
    <property type="protein sequence ID" value="ENSXCOP00000023932.1"/>
    <property type="gene ID" value="ENSXCOG00000017870.1"/>
</dbReference>
<dbReference type="InterPro" id="IPR024785">
    <property type="entry name" value="TORC_C"/>
</dbReference>
<sequence length="372" mass="39240">MIFFLLPVCWSAPSGLLASLQSTLSNPNLQSSLSNPNIQSSLSSHSFSNSLSSASLHSSLSNPSLQSSLSSSPSLPSSLSSQSLHSSLSNSSLQSSGYGGGGGVVGSGSSPYSTMRSGQGQASLSTSPRRRAQLSPLILPMAGESRRIHPKQFSPTMSPTLSSISQGVPLDTSRLPPYPLSQPGQQNPSLGQNHQMLRLQQPRTNQQQLHLQNLRNQHLQQFGPFCPPPAGGSTSPATSLTGPLPLLQFPAESPVDGLNHGGPGQNQFPSNTPGALELQEPGDPRRLNHQNQNYGGGDGRQNVPNIILTGDSPPGLSKEIASALSHVPGFEMDAFSLDEPLRIDPLALDLLEGELMLADPAVEDSFRSDRLK</sequence>
<dbReference type="GO" id="GO:0005737">
    <property type="term" value="C:cytoplasm"/>
    <property type="evidence" value="ECO:0007669"/>
    <property type="project" value="InterPro"/>
</dbReference>
<dbReference type="GeneTree" id="ENSGT00390000010652"/>
<evidence type="ECO:0000313" key="4">
    <source>
        <dbReference type="Ensembl" id="ENSXCOP00000023932.1"/>
    </source>
</evidence>
<feature type="compositionally biased region" description="Polar residues" evidence="1">
    <location>
        <begin position="182"/>
        <end position="191"/>
    </location>
</feature>
<proteinExistence type="predicted"/>
<evidence type="ECO:0000256" key="2">
    <source>
        <dbReference type="SAM" id="SignalP"/>
    </source>
</evidence>
<dbReference type="PANTHER" id="PTHR13589:SF6">
    <property type="entry name" value="CREB-REGULATED TRANSCRIPTION COACTIVATOR 2"/>
    <property type="match status" value="1"/>
</dbReference>
<feature type="signal peptide" evidence="2">
    <location>
        <begin position="1"/>
        <end position="25"/>
    </location>
</feature>
<reference evidence="4" key="2">
    <citation type="submission" date="2025-09" db="UniProtKB">
        <authorList>
            <consortium name="Ensembl"/>
        </authorList>
    </citation>
    <scope>IDENTIFICATION</scope>
</reference>
<dbReference type="STRING" id="32473.ENSXCOP00000023932"/>
<dbReference type="GO" id="GO:0008140">
    <property type="term" value="F:cAMP response element binding protein binding"/>
    <property type="evidence" value="ECO:0007669"/>
    <property type="project" value="TreeGrafter"/>
</dbReference>
<reference evidence="4" key="1">
    <citation type="submission" date="2025-08" db="UniProtKB">
        <authorList>
            <consortium name="Ensembl"/>
        </authorList>
    </citation>
    <scope>IDENTIFICATION</scope>
</reference>
<dbReference type="Proteomes" id="UP000261380">
    <property type="component" value="Unplaced"/>
</dbReference>
<feature type="compositionally biased region" description="Low complexity" evidence="1">
    <location>
        <begin position="80"/>
        <end position="96"/>
    </location>
</feature>
<evidence type="ECO:0000259" key="3">
    <source>
        <dbReference type="Pfam" id="PF12886"/>
    </source>
</evidence>
<feature type="chain" id="PRO_5017370455" description="Transducer of regulated CREB activity C-terminal domain-containing protein" evidence="2">
    <location>
        <begin position="26"/>
        <end position="372"/>
    </location>
</feature>
<feature type="region of interest" description="Disordered" evidence="1">
    <location>
        <begin position="252"/>
        <end position="302"/>
    </location>
</feature>
<accession>A0A3B5MJI6</accession>
<feature type="domain" description="Transducer of regulated CREB activity C-terminal" evidence="3">
    <location>
        <begin position="304"/>
        <end position="371"/>
    </location>
</feature>
<feature type="region of interest" description="Disordered" evidence="1">
    <location>
        <begin position="80"/>
        <end position="191"/>
    </location>
</feature>